<evidence type="ECO:0000256" key="1">
    <source>
        <dbReference type="ARBA" id="ARBA00023015"/>
    </source>
</evidence>
<dbReference type="SMART" id="SM01012">
    <property type="entry name" value="ANTAR"/>
    <property type="match status" value="1"/>
</dbReference>
<name>A0ABT1JD84_ACTCY</name>
<dbReference type="InterPro" id="IPR011006">
    <property type="entry name" value="CheY-like_superfamily"/>
</dbReference>
<evidence type="ECO:0000256" key="2">
    <source>
        <dbReference type="ARBA" id="ARBA00023163"/>
    </source>
</evidence>
<dbReference type="SUPFAM" id="SSF55781">
    <property type="entry name" value="GAF domain-like"/>
    <property type="match status" value="1"/>
</dbReference>
<accession>A0ABT1JD84</accession>
<evidence type="ECO:0000313" key="6">
    <source>
        <dbReference type="Proteomes" id="UP000791080"/>
    </source>
</evidence>
<dbReference type="Pfam" id="PF03861">
    <property type="entry name" value="ANTAR"/>
    <property type="match status" value="1"/>
</dbReference>
<dbReference type="SUPFAM" id="SSF52172">
    <property type="entry name" value="CheY-like"/>
    <property type="match status" value="1"/>
</dbReference>
<sequence>MTSEQQRWPRYAPWAQELGVGSMMGFLLYTDDDELGSLDLYSPRPNMFTERSELVGWILASHAAVAFSSARLGAQLHAAIGTRQHIGEALGIVMERYKMTEDQAFALIRTQSQHRNVKIRDLAERIAATGEIPGATETSPSPTPPRARRTRAGDETG</sequence>
<dbReference type="Gene3D" id="3.30.450.40">
    <property type="match status" value="1"/>
</dbReference>
<gene>
    <name evidence="5" type="ORF">G443_000728</name>
</gene>
<dbReference type="EMBL" id="AUBJ02000001">
    <property type="protein sequence ID" value="MCP2330458.1"/>
    <property type="molecule type" value="Genomic_DNA"/>
</dbReference>
<feature type="domain" description="ANTAR" evidence="4">
    <location>
        <begin position="66"/>
        <end position="127"/>
    </location>
</feature>
<proteinExistence type="predicted"/>
<dbReference type="Gene3D" id="1.10.10.10">
    <property type="entry name" value="Winged helix-like DNA-binding domain superfamily/Winged helix DNA-binding domain"/>
    <property type="match status" value="1"/>
</dbReference>
<feature type="region of interest" description="Disordered" evidence="3">
    <location>
        <begin position="128"/>
        <end position="157"/>
    </location>
</feature>
<organism evidence="5 6">
    <name type="scientific">Actinoalloteichus caeruleus DSM 43889</name>
    <dbReference type="NCBI Taxonomy" id="1120930"/>
    <lineage>
        <taxon>Bacteria</taxon>
        <taxon>Bacillati</taxon>
        <taxon>Actinomycetota</taxon>
        <taxon>Actinomycetes</taxon>
        <taxon>Pseudonocardiales</taxon>
        <taxon>Pseudonocardiaceae</taxon>
        <taxon>Actinoalloteichus</taxon>
        <taxon>Actinoalloteichus cyanogriseus</taxon>
    </lineage>
</organism>
<comment type="caution">
    <text evidence="5">The sequence shown here is derived from an EMBL/GenBank/DDBJ whole genome shotgun (WGS) entry which is preliminary data.</text>
</comment>
<evidence type="ECO:0000256" key="3">
    <source>
        <dbReference type="SAM" id="MobiDB-lite"/>
    </source>
</evidence>
<keyword evidence="1" id="KW-0805">Transcription regulation</keyword>
<dbReference type="InterPro" id="IPR005561">
    <property type="entry name" value="ANTAR"/>
</dbReference>
<dbReference type="InterPro" id="IPR036388">
    <property type="entry name" value="WH-like_DNA-bd_sf"/>
</dbReference>
<protein>
    <submittedName>
        <fullName evidence="5">ANTAR domain-containing protein</fullName>
    </submittedName>
</protein>
<dbReference type="PROSITE" id="PS50921">
    <property type="entry name" value="ANTAR"/>
    <property type="match status" value="1"/>
</dbReference>
<keyword evidence="6" id="KW-1185">Reference proteome</keyword>
<dbReference type="Proteomes" id="UP000791080">
    <property type="component" value="Unassembled WGS sequence"/>
</dbReference>
<evidence type="ECO:0000259" key="4">
    <source>
        <dbReference type="PROSITE" id="PS50921"/>
    </source>
</evidence>
<reference evidence="5 6" key="1">
    <citation type="submission" date="2022-06" db="EMBL/GenBank/DDBJ databases">
        <title>Genomic Encyclopedia of Type Strains, Phase I: the one thousand microbial genomes (KMG-I) project.</title>
        <authorList>
            <person name="Kyrpides N."/>
        </authorList>
    </citation>
    <scope>NUCLEOTIDE SEQUENCE [LARGE SCALE GENOMIC DNA]</scope>
    <source>
        <strain evidence="5 6">DSM 43889</strain>
    </source>
</reference>
<evidence type="ECO:0000313" key="5">
    <source>
        <dbReference type="EMBL" id="MCP2330458.1"/>
    </source>
</evidence>
<keyword evidence="2" id="KW-0804">Transcription</keyword>
<dbReference type="InterPro" id="IPR029016">
    <property type="entry name" value="GAF-like_dom_sf"/>
</dbReference>